<organism evidence="3 4">
    <name type="scientific">Streptomyces phage Wakanda</name>
    <dbReference type="NCBI Taxonomy" id="2713267"/>
    <lineage>
        <taxon>Viruses</taxon>
        <taxon>Duplodnaviria</taxon>
        <taxon>Heunggongvirae</taxon>
        <taxon>Uroviricota</taxon>
        <taxon>Caudoviricetes</taxon>
        <taxon>Stanwilliamsviridae</taxon>
        <taxon>Loccivirinae</taxon>
        <taxon>Wakandavirus</taxon>
        <taxon>Wakandavirus wakanda</taxon>
    </lineage>
</organism>
<gene>
    <name evidence="3" type="primary">261</name>
    <name evidence="2" type="synonym">2</name>
    <name evidence="2" type="ORF">SEA_WAKANDA_2</name>
    <name evidence="3" type="ORF">SEA_WAKANDA_261</name>
</gene>
<feature type="domain" description="DUF8033" evidence="1">
    <location>
        <begin position="66"/>
        <end position="102"/>
    </location>
</feature>
<keyword evidence="4" id="KW-1185">Reference proteome</keyword>
<dbReference type="EMBL" id="MT024865">
    <property type="protein sequence ID" value="QIN94221.1"/>
    <property type="molecule type" value="Genomic_DNA"/>
</dbReference>
<dbReference type="GeneID" id="77928097"/>
<name>A0A6G8R228_9CAUD</name>
<dbReference type="KEGG" id="vg:77928097"/>
<dbReference type="RefSeq" id="YP_010652312.1">
    <property type="nucleotide sequence ID" value="NC_070785.1"/>
</dbReference>
<dbReference type="Proteomes" id="UP000501266">
    <property type="component" value="Segment"/>
</dbReference>
<dbReference type="EMBL" id="MT024865">
    <property type="protein sequence ID" value="QIN93998.1"/>
    <property type="molecule type" value="Genomic_DNA"/>
</dbReference>
<proteinExistence type="predicted"/>
<protein>
    <recommendedName>
        <fullName evidence="1">DUF8033 domain-containing protein</fullName>
    </recommendedName>
</protein>
<evidence type="ECO:0000313" key="3">
    <source>
        <dbReference type="EMBL" id="QIN94221.1"/>
    </source>
</evidence>
<sequence length="111" mass="12492">MNTGRKKASKDMRRLRVNGSWMDFRDVLARRESFTTHGALRGVSQPHSITLGRLPREYAASALRADYVVYSYVTPIAWHGPDGWTVPDTRYSVTTSKHQGRIATAISQLGE</sequence>
<evidence type="ECO:0000259" key="1">
    <source>
        <dbReference type="Pfam" id="PF26096"/>
    </source>
</evidence>
<reference evidence="3 4" key="1">
    <citation type="submission" date="2020-02" db="EMBL/GenBank/DDBJ databases">
        <authorList>
            <person name="Bullock J.N."/>
            <person name="Barnes M.L."/>
            <person name="Kankolongo K.M."/>
            <person name="Dejene B.A."/>
            <person name="Lindsay P.E."/>
            <person name="Bhuiyan S."/>
            <person name="Nayek S."/>
            <person name="Hughes L.E."/>
            <person name="Garlena R.A."/>
            <person name="Russell D.A."/>
            <person name="Pope W.H."/>
            <person name="Jacobs-Sera D."/>
            <person name="Hatfull G.F."/>
        </authorList>
    </citation>
    <scope>NUCLEOTIDE SEQUENCE [LARGE SCALE GENOMIC DNA]</scope>
</reference>
<dbReference type="InterPro" id="IPR058346">
    <property type="entry name" value="DUF8033"/>
</dbReference>
<evidence type="ECO:0000313" key="2">
    <source>
        <dbReference type="EMBL" id="QIN93998.1"/>
    </source>
</evidence>
<dbReference type="Pfam" id="PF26096">
    <property type="entry name" value="DUF8033"/>
    <property type="match status" value="1"/>
</dbReference>
<accession>A0A6G8R228</accession>
<evidence type="ECO:0000313" key="4">
    <source>
        <dbReference type="Proteomes" id="UP000501266"/>
    </source>
</evidence>